<name>D4K708_9FIRM</name>
<reference evidence="3 4" key="1">
    <citation type="submission" date="2010-03" db="EMBL/GenBank/DDBJ databases">
        <title>The genome sequence of Faecalibacterium prausnitzii SL3/3.</title>
        <authorList>
            <consortium name="metaHIT consortium -- http://www.metahit.eu/"/>
            <person name="Pajon A."/>
            <person name="Turner K."/>
            <person name="Parkhill J."/>
            <person name="Duncan S."/>
            <person name="Flint H."/>
        </authorList>
    </citation>
    <scope>NUCLEOTIDE SEQUENCE [LARGE SCALE GENOMIC DNA]</scope>
    <source>
        <strain evidence="3 4">SL3/3</strain>
    </source>
</reference>
<organism evidence="3 4">
    <name type="scientific">Faecalibacterium prausnitzii SL3/3</name>
    <dbReference type="NCBI Taxonomy" id="657322"/>
    <lineage>
        <taxon>Bacteria</taxon>
        <taxon>Bacillati</taxon>
        <taxon>Bacillota</taxon>
        <taxon>Clostridia</taxon>
        <taxon>Eubacteriales</taxon>
        <taxon>Oscillospiraceae</taxon>
        <taxon>Faecalibacterium</taxon>
    </lineage>
</organism>
<protein>
    <submittedName>
        <fullName evidence="3">Uncharacterized protein</fullName>
    </submittedName>
</protein>
<dbReference type="Proteomes" id="UP000007059">
    <property type="component" value="Chromosome"/>
</dbReference>
<dbReference type="PATRIC" id="fig|657322.3.peg.687"/>
<dbReference type="RefSeq" id="WP_015536598.1">
    <property type="nucleotide sequence ID" value="NC_021020.1"/>
</dbReference>
<feature type="transmembrane region" description="Helical" evidence="2">
    <location>
        <begin position="402"/>
        <end position="420"/>
    </location>
</feature>
<sequence length="454" mass="48489">MLTAIKNNKSLSFYQNIAEPRQRKADSLPIAGMISPAMGGMTYSTVTYTHDVNQAFSDLVANVSRRGMQYANNTVASRGGYMAENFVADSYNLDATIKRSDAPRATVPEENGLSSPDIQYGDEQASLKFYKDAKSSAMRQSDPGYGDQHRIVPSDQVDDAKAELAKKAQENRAKGRENAATQQEKTRDLIDDRIHGKDGTESTPMTKKQNDDLSKTIKKDENGNAYVDNEAMDKVMEDTGIKGKVKNAIRKNEIQGLASAVAIGAGIGFTIGFAVSLAQSGITPDSVKYAFVNGGKSGVASGVQSVVGYGIGRTIGQVATNAIEGVLSNAGLEITANISKMCTMGTVGAITVAVFSTVQFVKLIYRGECLKSAAIQVGKQALFSLSLLAISIAAQGMWGGPAGIIVSIGTGIVIVSYTIADAVHQRTFAEECHIKTIEEYGRLALRHLNELQFA</sequence>
<feature type="transmembrane region" description="Helical" evidence="2">
    <location>
        <begin position="347"/>
        <end position="365"/>
    </location>
</feature>
<evidence type="ECO:0000256" key="1">
    <source>
        <dbReference type="SAM" id="MobiDB-lite"/>
    </source>
</evidence>
<gene>
    <name evidence="3" type="ORF">FPR_01650</name>
</gene>
<keyword evidence="2" id="KW-0812">Transmembrane</keyword>
<reference evidence="3 4" key="2">
    <citation type="submission" date="2010-03" db="EMBL/GenBank/DDBJ databases">
        <authorList>
            <person name="Pajon A."/>
        </authorList>
    </citation>
    <scope>NUCLEOTIDE SEQUENCE [LARGE SCALE GENOMIC DNA]</scope>
    <source>
        <strain evidence="3 4">SL3/3</strain>
    </source>
</reference>
<proteinExistence type="predicted"/>
<feature type="region of interest" description="Disordered" evidence="1">
    <location>
        <begin position="157"/>
        <end position="187"/>
    </location>
</feature>
<dbReference type="HOGENOM" id="CLU_602367_0_0_9"/>
<dbReference type="AlphaFoldDB" id="D4K708"/>
<dbReference type="GeneID" id="75068469"/>
<accession>D4K708</accession>
<evidence type="ECO:0000313" key="4">
    <source>
        <dbReference type="Proteomes" id="UP000007059"/>
    </source>
</evidence>
<dbReference type="EMBL" id="FP929046">
    <property type="protein sequence ID" value="CBL00621.1"/>
    <property type="molecule type" value="Genomic_DNA"/>
</dbReference>
<dbReference type="KEGG" id="fpa:FPR_01650"/>
<keyword evidence="2" id="KW-0472">Membrane</keyword>
<evidence type="ECO:0000256" key="2">
    <source>
        <dbReference type="SAM" id="Phobius"/>
    </source>
</evidence>
<feature type="transmembrane region" description="Helical" evidence="2">
    <location>
        <begin position="377"/>
        <end position="396"/>
    </location>
</feature>
<feature type="transmembrane region" description="Helical" evidence="2">
    <location>
        <begin position="256"/>
        <end position="278"/>
    </location>
</feature>
<keyword evidence="2" id="KW-1133">Transmembrane helix</keyword>
<feature type="compositionally biased region" description="Basic and acidic residues" evidence="1">
    <location>
        <begin position="157"/>
        <end position="177"/>
    </location>
</feature>
<evidence type="ECO:0000313" key="3">
    <source>
        <dbReference type="EMBL" id="CBL00621.1"/>
    </source>
</evidence>